<dbReference type="OrthoDB" id="278035at2"/>
<proteinExistence type="predicted"/>
<accession>A0A5C6DB07</accession>
<gene>
    <name evidence="2" type="ORF">Poly41_52950</name>
</gene>
<evidence type="ECO:0000313" key="3">
    <source>
        <dbReference type="Proteomes" id="UP000319143"/>
    </source>
</evidence>
<dbReference type="RefSeq" id="WP_146530055.1">
    <property type="nucleotide sequence ID" value="NZ_SJPV01000011.1"/>
</dbReference>
<sequence precursor="true">MILSFRGEAAMAQVMLSPAFETTQSATDAAPRHSESPIKRLHLSPAAEPDPAMRYRFWPAPENRIAGNPMPFVSRAVLLTTQKFGKKNAVQHYNEVFVRFSAMSIDELPIAELREFVATYADEPLGELERAENLMSVQYDLRMQDLSARERVQMVLPEYQEMRVLGWMLAARMRLAILESRWDDFAKDCRLCFRLSEVAGQSNDLLIGRLIGYAIASLGLNAIEEAITRTDCPNFYWALASIPVNDLFEIRTSIEFESVLLSRYFMADQASLHPSIGEAAARDRIKQIAEQASKMSVPSEFGNYDRNTAHLLAGLYAVVLKESSRETLASTPRWKEAANAISTSEAVLLATQLRVLRLRDSWVKWTLLGDENWDRFGDNAEAAIRQRGDFTDPALMVSQMLIPAAVPARRAARRSIQSHHFLCAIEAIRMHAVFAGELPTTLNALQVVPAWNDAISREPFGYTRTSRTTATMTRSPRWVGDEETSIQIELTPARSGP</sequence>
<dbReference type="EMBL" id="SJPV01000011">
    <property type="protein sequence ID" value="TWU32917.1"/>
    <property type="molecule type" value="Genomic_DNA"/>
</dbReference>
<feature type="region of interest" description="Disordered" evidence="1">
    <location>
        <begin position="23"/>
        <end position="45"/>
    </location>
</feature>
<dbReference type="AlphaFoldDB" id="A0A5C6DB07"/>
<organism evidence="2 3">
    <name type="scientific">Novipirellula artificiosorum</name>
    <dbReference type="NCBI Taxonomy" id="2528016"/>
    <lineage>
        <taxon>Bacteria</taxon>
        <taxon>Pseudomonadati</taxon>
        <taxon>Planctomycetota</taxon>
        <taxon>Planctomycetia</taxon>
        <taxon>Pirellulales</taxon>
        <taxon>Pirellulaceae</taxon>
        <taxon>Novipirellula</taxon>
    </lineage>
</organism>
<dbReference type="Proteomes" id="UP000319143">
    <property type="component" value="Unassembled WGS sequence"/>
</dbReference>
<protein>
    <submittedName>
        <fullName evidence="2">Uncharacterized protein</fullName>
    </submittedName>
</protein>
<comment type="caution">
    <text evidence="2">The sequence shown here is derived from an EMBL/GenBank/DDBJ whole genome shotgun (WGS) entry which is preliminary data.</text>
</comment>
<keyword evidence="3" id="KW-1185">Reference proteome</keyword>
<reference evidence="2 3" key="1">
    <citation type="submission" date="2019-02" db="EMBL/GenBank/DDBJ databases">
        <title>Deep-cultivation of Planctomycetes and their phenomic and genomic characterization uncovers novel biology.</title>
        <authorList>
            <person name="Wiegand S."/>
            <person name="Jogler M."/>
            <person name="Boedeker C."/>
            <person name="Pinto D."/>
            <person name="Vollmers J."/>
            <person name="Rivas-Marin E."/>
            <person name="Kohn T."/>
            <person name="Peeters S.H."/>
            <person name="Heuer A."/>
            <person name="Rast P."/>
            <person name="Oberbeckmann S."/>
            <person name="Bunk B."/>
            <person name="Jeske O."/>
            <person name="Meyerdierks A."/>
            <person name="Storesund J.E."/>
            <person name="Kallscheuer N."/>
            <person name="Luecker S."/>
            <person name="Lage O.M."/>
            <person name="Pohl T."/>
            <person name="Merkel B.J."/>
            <person name="Hornburger P."/>
            <person name="Mueller R.-W."/>
            <person name="Bruemmer F."/>
            <person name="Labrenz M."/>
            <person name="Spormann A.M."/>
            <person name="Op Den Camp H."/>
            <person name="Overmann J."/>
            <person name="Amann R."/>
            <person name="Jetten M.S.M."/>
            <person name="Mascher T."/>
            <person name="Medema M.H."/>
            <person name="Devos D.P."/>
            <person name="Kaster A.-K."/>
            <person name="Ovreas L."/>
            <person name="Rohde M."/>
            <person name="Galperin M.Y."/>
            <person name="Jogler C."/>
        </authorList>
    </citation>
    <scope>NUCLEOTIDE SEQUENCE [LARGE SCALE GENOMIC DNA]</scope>
    <source>
        <strain evidence="2 3">Poly41</strain>
    </source>
</reference>
<name>A0A5C6DB07_9BACT</name>
<evidence type="ECO:0000256" key="1">
    <source>
        <dbReference type="SAM" id="MobiDB-lite"/>
    </source>
</evidence>
<evidence type="ECO:0000313" key="2">
    <source>
        <dbReference type="EMBL" id="TWU32917.1"/>
    </source>
</evidence>